<feature type="domain" description="Jacalin-type lectin" evidence="1">
    <location>
        <begin position="3"/>
        <end position="123"/>
    </location>
</feature>
<keyword evidence="3" id="KW-1185">Reference proteome</keyword>
<protein>
    <recommendedName>
        <fullName evidence="1">Jacalin-type lectin domain-containing protein</fullName>
    </recommendedName>
</protein>
<dbReference type="SUPFAM" id="SSF51101">
    <property type="entry name" value="Mannose-binding lectins"/>
    <property type="match status" value="1"/>
</dbReference>
<dbReference type="PROSITE" id="PS51752">
    <property type="entry name" value="JACALIN_LECTIN"/>
    <property type="match status" value="1"/>
</dbReference>
<dbReference type="InterPro" id="IPR036404">
    <property type="entry name" value="Jacalin-like_lectin_dom_sf"/>
</dbReference>
<evidence type="ECO:0000313" key="2">
    <source>
        <dbReference type="EMBL" id="WFN57340.1"/>
    </source>
</evidence>
<organism evidence="2 3">
    <name type="scientific">Dickeya lacustris</name>
    <dbReference type="NCBI Taxonomy" id="2259638"/>
    <lineage>
        <taxon>Bacteria</taxon>
        <taxon>Pseudomonadati</taxon>
        <taxon>Pseudomonadota</taxon>
        <taxon>Gammaproteobacteria</taxon>
        <taxon>Enterobacterales</taxon>
        <taxon>Pectobacteriaceae</taxon>
        <taxon>Dickeya</taxon>
    </lineage>
</organism>
<evidence type="ECO:0000259" key="1">
    <source>
        <dbReference type="PROSITE" id="PS51752"/>
    </source>
</evidence>
<gene>
    <name evidence="2" type="ORF">O1Q98_09195</name>
</gene>
<accession>A0ABY8GBT1</accession>
<proteinExistence type="predicted"/>
<dbReference type="Pfam" id="PF01419">
    <property type="entry name" value="Jacalin"/>
    <property type="match status" value="1"/>
</dbReference>
<sequence length="299" mass="33063">MSAIITSVYGGNGGSPFIHKVVYKLGLRTGSRVDQIQINDENHGGNGGSALGAITLGNNEYINRVDLRSGSEIDYVKFTTNKGTSLGGGGNGGGAHVLENVRVLYIGGRSGSRVDALDITYVKDYVPSKVVAEKVGFILSYVAPFTELEEYTDSHQKTVDSYKQVTEHMLDQKYSASVQGEYYVKVSTSTDIEIKDTNLTTIESELTRELQHSIKKTTKVPENYVGITVVSGTILLGEDNNYWMHPSTEPSYSVIKQTDYTNMLNHYDLTGELYTQMPELKKYKKVQNGFVFYAETVQE</sequence>
<dbReference type="EMBL" id="CP114280">
    <property type="protein sequence ID" value="WFN57340.1"/>
    <property type="molecule type" value="Genomic_DNA"/>
</dbReference>
<evidence type="ECO:0000313" key="3">
    <source>
        <dbReference type="Proteomes" id="UP001219630"/>
    </source>
</evidence>
<name>A0ABY8GBT1_9GAMM</name>
<dbReference type="RefSeq" id="WP_125258133.1">
    <property type="nucleotide sequence ID" value="NZ_CP114280.1"/>
</dbReference>
<reference evidence="2 3" key="1">
    <citation type="submission" date="2022-12" db="EMBL/GenBank/DDBJ databases">
        <title>Complete genome sequencing of Dickeya lacustris type strain LMG30899.</title>
        <authorList>
            <person name="Dobhal S."/>
            <person name="Arizala D."/>
            <person name="Arif M."/>
        </authorList>
    </citation>
    <scope>NUCLEOTIDE SEQUENCE [LARGE SCALE GENOMIC DNA]</scope>
    <source>
        <strain evidence="2 3">LMG30899</strain>
    </source>
</reference>
<dbReference type="InterPro" id="IPR001229">
    <property type="entry name" value="Jacalin-like_lectin_dom"/>
</dbReference>
<dbReference type="Gene3D" id="2.100.10.30">
    <property type="entry name" value="Jacalin-like lectin domain"/>
    <property type="match status" value="1"/>
</dbReference>
<dbReference type="Proteomes" id="UP001219630">
    <property type="component" value="Chromosome"/>
</dbReference>